<name>A0A8J7I071_9NOST</name>
<reference evidence="3 4" key="1">
    <citation type="journal article" date="2021" name="Int. J. Syst. Evol. Microbiol.">
        <title>Amazonocrinis nigriterrae gen. nov., sp. nov., Atlanticothrix silvestris gen. nov., sp. nov. and Dendronalium phyllosphericum gen. nov., sp. nov., nostocacean cyanobacteria from Brazilian environments.</title>
        <authorList>
            <person name="Alvarenga D.O."/>
            <person name="Andreote A.P.D."/>
            <person name="Branco L.H.Z."/>
            <person name="Delbaje E."/>
            <person name="Cruz R.B."/>
            <person name="Varani A.M."/>
            <person name="Fiore M.F."/>
        </authorList>
    </citation>
    <scope>NUCLEOTIDE SEQUENCE [LARGE SCALE GENOMIC DNA]</scope>
    <source>
        <strain evidence="3 4">CENA67</strain>
    </source>
</reference>
<evidence type="ECO:0000259" key="2">
    <source>
        <dbReference type="Pfam" id="PF00689"/>
    </source>
</evidence>
<dbReference type="InterPro" id="IPR023298">
    <property type="entry name" value="ATPase_P-typ_TM_dom_sf"/>
</dbReference>
<evidence type="ECO:0000313" key="3">
    <source>
        <dbReference type="EMBL" id="MBH8566687.1"/>
    </source>
</evidence>
<dbReference type="AlphaFoldDB" id="A0A8J7I071"/>
<feature type="domain" description="Cation-transporting P-type ATPase C-terminal" evidence="2">
    <location>
        <begin position="13"/>
        <end position="73"/>
    </location>
</feature>
<organism evidence="3 4">
    <name type="scientific">Amazonocrinis nigriterrae CENA67</name>
    <dbReference type="NCBI Taxonomy" id="2794033"/>
    <lineage>
        <taxon>Bacteria</taxon>
        <taxon>Bacillati</taxon>
        <taxon>Cyanobacteriota</taxon>
        <taxon>Cyanophyceae</taxon>
        <taxon>Nostocales</taxon>
        <taxon>Nostocaceae</taxon>
        <taxon>Amazonocrinis</taxon>
        <taxon>Amazonocrinis nigriterrae</taxon>
    </lineage>
</organism>
<comment type="caution">
    <text evidence="3">The sequence shown here is derived from an EMBL/GenBank/DDBJ whole genome shotgun (WGS) entry which is preliminary data.</text>
</comment>
<proteinExistence type="predicted"/>
<accession>A0A8J7I071</accession>
<keyword evidence="4" id="KW-1185">Reference proteome</keyword>
<evidence type="ECO:0000313" key="4">
    <source>
        <dbReference type="Proteomes" id="UP000632766"/>
    </source>
</evidence>
<protein>
    <submittedName>
        <fullName evidence="3">Cation transporting ATPase C-terminal domain-containing protein</fullName>
    </submittedName>
</protein>
<dbReference type="Pfam" id="PF00689">
    <property type="entry name" value="Cation_ATPase_C"/>
    <property type="match status" value="1"/>
</dbReference>
<dbReference type="SUPFAM" id="SSF81665">
    <property type="entry name" value="Calcium ATPase, transmembrane domain M"/>
    <property type="match status" value="1"/>
</dbReference>
<dbReference type="Proteomes" id="UP000632766">
    <property type="component" value="Unassembled WGS sequence"/>
</dbReference>
<dbReference type="InterPro" id="IPR006068">
    <property type="entry name" value="ATPase_P-typ_cation-transptr_C"/>
</dbReference>
<feature type="transmembrane region" description="Helical" evidence="1">
    <location>
        <begin position="20"/>
        <end position="40"/>
    </location>
</feature>
<sequence>MGRISRSRSSHCEKLQNTALWWVLGGALVFLAFVLYLPVLRHLFRFSILHPIDLAICLTAGVFSIFWFEQLKILHKRKLASTSH</sequence>
<dbReference type="EMBL" id="JAECZC010000102">
    <property type="protein sequence ID" value="MBH8566687.1"/>
    <property type="molecule type" value="Genomic_DNA"/>
</dbReference>
<gene>
    <name evidence="3" type="ORF">I8748_31815</name>
</gene>
<keyword evidence="1" id="KW-0812">Transmembrane</keyword>
<keyword evidence="1" id="KW-1133">Transmembrane helix</keyword>
<feature type="transmembrane region" description="Helical" evidence="1">
    <location>
        <begin position="46"/>
        <end position="68"/>
    </location>
</feature>
<keyword evidence="1" id="KW-0472">Membrane</keyword>
<evidence type="ECO:0000256" key="1">
    <source>
        <dbReference type="SAM" id="Phobius"/>
    </source>
</evidence>
<dbReference type="Gene3D" id="1.20.1110.10">
    <property type="entry name" value="Calcium-transporting ATPase, transmembrane domain"/>
    <property type="match status" value="1"/>
</dbReference>